<keyword evidence="11" id="KW-1185">Reference proteome</keyword>
<evidence type="ECO:0000259" key="8">
    <source>
        <dbReference type="PROSITE" id="PS50045"/>
    </source>
</evidence>
<dbReference type="Pfam" id="PF00072">
    <property type="entry name" value="Response_reg"/>
    <property type="match status" value="1"/>
</dbReference>
<evidence type="ECO:0000256" key="7">
    <source>
        <dbReference type="PROSITE-ProRule" id="PRU00169"/>
    </source>
</evidence>
<protein>
    <submittedName>
        <fullName evidence="10">Response regulator</fullName>
    </submittedName>
</protein>
<keyword evidence="1 7" id="KW-0597">Phosphoprotein</keyword>
<dbReference type="InterPro" id="IPR002078">
    <property type="entry name" value="Sigma_54_int"/>
</dbReference>
<dbReference type="PROSITE" id="PS50045">
    <property type="entry name" value="SIGMA54_INTERACT_4"/>
    <property type="match status" value="1"/>
</dbReference>
<dbReference type="Gene3D" id="3.40.50.300">
    <property type="entry name" value="P-loop containing nucleotide triphosphate hydrolases"/>
    <property type="match status" value="1"/>
</dbReference>
<evidence type="ECO:0000259" key="9">
    <source>
        <dbReference type="PROSITE" id="PS50110"/>
    </source>
</evidence>
<dbReference type="Proteomes" id="UP000594118">
    <property type="component" value="Chromosome"/>
</dbReference>
<reference evidence="10 11" key="1">
    <citation type="submission" date="2019-10" db="EMBL/GenBank/DDBJ databases">
        <title>Pseudopuniceibacterium sp. HQ09 islated from Antarctica.</title>
        <authorList>
            <person name="Liao L."/>
            <person name="Su S."/>
            <person name="Chen B."/>
            <person name="Yu Y."/>
        </authorList>
    </citation>
    <scope>NUCLEOTIDE SEQUENCE [LARGE SCALE GENOMIC DNA]</scope>
    <source>
        <strain evidence="10 11">HQ09</strain>
    </source>
</reference>
<keyword evidence="4" id="KW-0902">Two-component regulatory system</keyword>
<evidence type="ECO:0000313" key="11">
    <source>
        <dbReference type="Proteomes" id="UP000594118"/>
    </source>
</evidence>
<evidence type="ECO:0000256" key="3">
    <source>
        <dbReference type="ARBA" id="ARBA00022840"/>
    </source>
</evidence>
<dbReference type="PANTHER" id="PTHR32071">
    <property type="entry name" value="TRANSCRIPTIONAL REGULATORY PROTEIN"/>
    <property type="match status" value="1"/>
</dbReference>
<feature type="domain" description="Response regulatory" evidence="9">
    <location>
        <begin position="4"/>
        <end position="118"/>
    </location>
</feature>
<keyword evidence="3" id="KW-0067">ATP-binding</keyword>
<dbReference type="Pfam" id="PF14532">
    <property type="entry name" value="Sigma54_activ_2"/>
    <property type="match status" value="1"/>
</dbReference>
<evidence type="ECO:0000256" key="4">
    <source>
        <dbReference type="ARBA" id="ARBA00023012"/>
    </source>
</evidence>
<organism evidence="10 11">
    <name type="scientific">Pseudooceanicola spongiae</name>
    <dbReference type="NCBI Taxonomy" id="2613965"/>
    <lineage>
        <taxon>Bacteria</taxon>
        <taxon>Pseudomonadati</taxon>
        <taxon>Pseudomonadota</taxon>
        <taxon>Alphaproteobacteria</taxon>
        <taxon>Rhodobacterales</taxon>
        <taxon>Paracoccaceae</taxon>
        <taxon>Pseudooceanicola</taxon>
    </lineage>
</organism>
<dbReference type="InterPro" id="IPR002197">
    <property type="entry name" value="HTH_Fis"/>
</dbReference>
<dbReference type="GO" id="GO:0000160">
    <property type="term" value="P:phosphorelay signal transduction system"/>
    <property type="evidence" value="ECO:0007669"/>
    <property type="project" value="UniProtKB-KW"/>
</dbReference>
<dbReference type="PANTHER" id="PTHR32071:SF29">
    <property type="entry name" value="PHOSPHOGLYCERATE TRANSPORT SYSTEM TRANSCRIPTIONAL REGULATORY PROTEIN PGTA"/>
    <property type="match status" value="1"/>
</dbReference>
<evidence type="ECO:0000256" key="5">
    <source>
        <dbReference type="ARBA" id="ARBA00023015"/>
    </source>
</evidence>
<dbReference type="GO" id="GO:0006355">
    <property type="term" value="P:regulation of DNA-templated transcription"/>
    <property type="evidence" value="ECO:0007669"/>
    <property type="project" value="InterPro"/>
</dbReference>
<keyword evidence="5" id="KW-0805">Transcription regulation</keyword>
<dbReference type="InterPro" id="IPR058031">
    <property type="entry name" value="AAA_lid_NorR"/>
</dbReference>
<proteinExistence type="predicted"/>
<dbReference type="SUPFAM" id="SSF52540">
    <property type="entry name" value="P-loop containing nucleoside triphosphate hydrolases"/>
    <property type="match status" value="1"/>
</dbReference>
<dbReference type="SMART" id="SM00448">
    <property type="entry name" value="REC"/>
    <property type="match status" value="1"/>
</dbReference>
<dbReference type="Gene3D" id="1.10.8.60">
    <property type="match status" value="1"/>
</dbReference>
<keyword evidence="6" id="KW-0804">Transcription</keyword>
<dbReference type="KEGG" id="pshq:F3W81_06970"/>
<accession>A0A7L9WJL4</accession>
<evidence type="ECO:0000256" key="2">
    <source>
        <dbReference type="ARBA" id="ARBA00022741"/>
    </source>
</evidence>
<dbReference type="FunFam" id="3.40.50.2300:FF:000018">
    <property type="entry name" value="DNA-binding transcriptional regulator NtrC"/>
    <property type="match status" value="1"/>
</dbReference>
<dbReference type="PROSITE" id="PS50110">
    <property type="entry name" value="RESPONSE_REGULATORY"/>
    <property type="match status" value="1"/>
</dbReference>
<keyword evidence="2" id="KW-0547">Nucleotide-binding</keyword>
<dbReference type="Gene3D" id="3.40.50.2300">
    <property type="match status" value="1"/>
</dbReference>
<dbReference type="InterPro" id="IPR001789">
    <property type="entry name" value="Sig_transdc_resp-reg_receiver"/>
</dbReference>
<dbReference type="EMBL" id="CP045201">
    <property type="protein sequence ID" value="QOL80575.1"/>
    <property type="molecule type" value="Genomic_DNA"/>
</dbReference>
<sequence>MTRTVLVVDDDAAVREALAQTLELADLEPRVAASFIEAKDHIAADFDGVVLSDIRMPGRDGFFLLDHALKIDGELPVILLTGEGDIPMAVAAMNRGAFGFLEKPCASAELLPVVERALRTRALVLENRRLKAQLETGDPAARMIFGRSELSQALRRRIRQVAATGADVLVTGAPGAGISKVAEVIHLSSRTAQRPFVKRAAAGMDLSALEGAFQEAAGGSLYLNEVGQLSVEAQFALSERLESNSGTRLIAGTTAELETAVAAGQFSPDLFYRLDVMRVHSPALKERPEDIPVMFRQYVAQAAEQAGLAAPEITPEVIAGLMARDWPGNARALMSEAMRFILGAGETGGEEGASDLGLVEQMAQIEKSLLAAALRRHEGRAAVVADALKLPRKTLYDKLAKYALKPDDFR</sequence>
<feature type="domain" description="Sigma-54 factor interaction" evidence="8">
    <location>
        <begin position="144"/>
        <end position="342"/>
    </location>
</feature>
<dbReference type="RefSeq" id="WP_193082895.1">
    <property type="nucleotide sequence ID" value="NZ_CP045201.1"/>
</dbReference>
<dbReference type="Gene3D" id="1.10.10.60">
    <property type="entry name" value="Homeodomain-like"/>
    <property type="match status" value="1"/>
</dbReference>
<dbReference type="GO" id="GO:0005524">
    <property type="term" value="F:ATP binding"/>
    <property type="evidence" value="ECO:0007669"/>
    <property type="project" value="UniProtKB-KW"/>
</dbReference>
<evidence type="ECO:0000256" key="1">
    <source>
        <dbReference type="ARBA" id="ARBA00022553"/>
    </source>
</evidence>
<dbReference type="CDD" id="cd17549">
    <property type="entry name" value="REC_DctD-like"/>
    <property type="match status" value="1"/>
</dbReference>
<dbReference type="GO" id="GO:0043565">
    <property type="term" value="F:sequence-specific DNA binding"/>
    <property type="evidence" value="ECO:0007669"/>
    <property type="project" value="InterPro"/>
</dbReference>
<name>A0A7L9WJL4_9RHOB</name>
<evidence type="ECO:0000256" key="6">
    <source>
        <dbReference type="ARBA" id="ARBA00023163"/>
    </source>
</evidence>
<dbReference type="Pfam" id="PF02954">
    <property type="entry name" value="HTH_8"/>
    <property type="match status" value="1"/>
</dbReference>
<evidence type="ECO:0000313" key="10">
    <source>
        <dbReference type="EMBL" id="QOL80575.1"/>
    </source>
</evidence>
<dbReference type="Pfam" id="PF25601">
    <property type="entry name" value="AAA_lid_14"/>
    <property type="match status" value="1"/>
</dbReference>
<dbReference type="InterPro" id="IPR027417">
    <property type="entry name" value="P-loop_NTPase"/>
</dbReference>
<dbReference type="InterPro" id="IPR011006">
    <property type="entry name" value="CheY-like_superfamily"/>
</dbReference>
<dbReference type="InterPro" id="IPR009057">
    <property type="entry name" value="Homeodomain-like_sf"/>
</dbReference>
<gene>
    <name evidence="10" type="ORF">F3W81_06970</name>
</gene>
<dbReference type="SUPFAM" id="SSF52172">
    <property type="entry name" value="CheY-like"/>
    <property type="match status" value="1"/>
</dbReference>
<dbReference type="SUPFAM" id="SSF46689">
    <property type="entry name" value="Homeodomain-like"/>
    <property type="match status" value="1"/>
</dbReference>
<dbReference type="AlphaFoldDB" id="A0A7L9WJL4"/>
<feature type="modified residue" description="4-aspartylphosphate" evidence="7">
    <location>
        <position position="53"/>
    </location>
</feature>